<dbReference type="EMBL" id="JAINUF010000012">
    <property type="protein sequence ID" value="KAJ8345604.1"/>
    <property type="molecule type" value="Genomic_DNA"/>
</dbReference>
<proteinExistence type="predicted"/>
<evidence type="ECO:0000313" key="1">
    <source>
        <dbReference type="EMBL" id="KAJ8345604.1"/>
    </source>
</evidence>
<reference evidence="1" key="1">
    <citation type="journal article" date="2023" name="Science">
        <title>Genome structures resolve the early diversification of teleost fishes.</title>
        <authorList>
            <person name="Parey E."/>
            <person name="Louis A."/>
            <person name="Montfort J."/>
            <person name="Bouchez O."/>
            <person name="Roques C."/>
            <person name="Iampietro C."/>
            <person name="Lluch J."/>
            <person name="Castinel A."/>
            <person name="Donnadieu C."/>
            <person name="Desvignes T."/>
            <person name="Floi Bucao C."/>
            <person name="Jouanno E."/>
            <person name="Wen M."/>
            <person name="Mejri S."/>
            <person name="Dirks R."/>
            <person name="Jansen H."/>
            <person name="Henkel C."/>
            <person name="Chen W.J."/>
            <person name="Zahm M."/>
            <person name="Cabau C."/>
            <person name="Klopp C."/>
            <person name="Thompson A.W."/>
            <person name="Robinson-Rechavi M."/>
            <person name="Braasch I."/>
            <person name="Lecointre G."/>
            <person name="Bobe J."/>
            <person name="Postlethwait J.H."/>
            <person name="Berthelot C."/>
            <person name="Roest Crollius H."/>
            <person name="Guiguen Y."/>
        </authorList>
    </citation>
    <scope>NUCLEOTIDE SEQUENCE</scope>
    <source>
        <strain evidence="1">WJC10195</strain>
    </source>
</reference>
<keyword evidence="2" id="KW-1185">Reference proteome</keyword>
<name>A0A9Q1EV51_SYNKA</name>
<protein>
    <submittedName>
        <fullName evidence="1">Uncharacterized protein</fullName>
    </submittedName>
</protein>
<dbReference type="AlphaFoldDB" id="A0A9Q1EV51"/>
<organism evidence="1 2">
    <name type="scientific">Synaphobranchus kaupii</name>
    <name type="common">Kaup's arrowtooth eel</name>
    <dbReference type="NCBI Taxonomy" id="118154"/>
    <lineage>
        <taxon>Eukaryota</taxon>
        <taxon>Metazoa</taxon>
        <taxon>Chordata</taxon>
        <taxon>Craniata</taxon>
        <taxon>Vertebrata</taxon>
        <taxon>Euteleostomi</taxon>
        <taxon>Actinopterygii</taxon>
        <taxon>Neopterygii</taxon>
        <taxon>Teleostei</taxon>
        <taxon>Anguilliformes</taxon>
        <taxon>Synaphobranchidae</taxon>
        <taxon>Synaphobranchus</taxon>
    </lineage>
</organism>
<accession>A0A9Q1EV51</accession>
<gene>
    <name evidence="1" type="ORF">SKAU_G00297970</name>
</gene>
<comment type="caution">
    <text evidence="1">The sequence shown here is derived from an EMBL/GenBank/DDBJ whole genome shotgun (WGS) entry which is preliminary data.</text>
</comment>
<evidence type="ECO:0000313" key="2">
    <source>
        <dbReference type="Proteomes" id="UP001152622"/>
    </source>
</evidence>
<dbReference type="Proteomes" id="UP001152622">
    <property type="component" value="Chromosome 12"/>
</dbReference>
<sequence>MCGSCLQRGPGAGAGARRVLPQSCAPARGSFVQDHALSDEQNAACWDTRTNLHPNGIAFAVEHHTWVTPPLTTPPNDLIGCRGVV</sequence>